<keyword evidence="2" id="KW-1185">Reference proteome</keyword>
<gene>
    <name evidence="1" type="ORF">BV22DRAFT_249376</name>
</gene>
<accession>A0ACB8BQ64</accession>
<dbReference type="Proteomes" id="UP000790709">
    <property type="component" value="Unassembled WGS sequence"/>
</dbReference>
<evidence type="ECO:0000313" key="1">
    <source>
        <dbReference type="EMBL" id="KAH7927779.1"/>
    </source>
</evidence>
<comment type="caution">
    <text evidence="1">The sequence shown here is derived from an EMBL/GenBank/DDBJ whole genome shotgun (WGS) entry which is preliminary data.</text>
</comment>
<protein>
    <submittedName>
        <fullName evidence="1">Uncharacterized protein</fullName>
    </submittedName>
</protein>
<name>A0ACB8BQ64_9AGAM</name>
<sequence length="165" mass="18668">MSFGETRATPGPSSHSTSPTYQYHPRPYSMIEYISGEKLAEIIKSGKVPLKVDVRDGDYAGGNIKGSRNVPSLTFSETIDELVNETKDVPMMIFHCSLSQQRGPTAAALYKRKREALRDEAAAQSNCVYVLRDGFKEFQGRYKHDPELVENWSANVWAPDWNWYS</sequence>
<dbReference type="EMBL" id="MU266361">
    <property type="protein sequence ID" value="KAH7927779.1"/>
    <property type="molecule type" value="Genomic_DNA"/>
</dbReference>
<evidence type="ECO:0000313" key="2">
    <source>
        <dbReference type="Proteomes" id="UP000790709"/>
    </source>
</evidence>
<organism evidence="1 2">
    <name type="scientific">Leucogyrophana mollusca</name>
    <dbReference type="NCBI Taxonomy" id="85980"/>
    <lineage>
        <taxon>Eukaryota</taxon>
        <taxon>Fungi</taxon>
        <taxon>Dikarya</taxon>
        <taxon>Basidiomycota</taxon>
        <taxon>Agaricomycotina</taxon>
        <taxon>Agaricomycetes</taxon>
        <taxon>Agaricomycetidae</taxon>
        <taxon>Boletales</taxon>
        <taxon>Boletales incertae sedis</taxon>
        <taxon>Leucogyrophana</taxon>
    </lineage>
</organism>
<proteinExistence type="predicted"/>
<reference evidence="1" key="1">
    <citation type="journal article" date="2021" name="New Phytol.">
        <title>Evolutionary innovations through gain and loss of genes in the ectomycorrhizal Boletales.</title>
        <authorList>
            <person name="Wu G."/>
            <person name="Miyauchi S."/>
            <person name="Morin E."/>
            <person name="Kuo A."/>
            <person name="Drula E."/>
            <person name="Varga T."/>
            <person name="Kohler A."/>
            <person name="Feng B."/>
            <person name="Cao Y."/>
            <person name="Lipzen A."/>
            <person name="Daum C."/>
            <person name="Hundley H."/>
            <person name="Pangilinan J."/>
            <person name="Johnson J."/>
            <person name="Barry K."/>
            <person name="LaButti K."/>
            <person name="Ng V."/>
            <person name="Ahrendt S."/>
            <person name="Min B."/>
            <person name="Choi I.G."/>
            <person name="Park H."/>
            <person name="Plett J.M."/>
            <person name="Magnuson J."/>
            <person name="Spatafora J.W."/>
            <person name="Nagy L.G."/>
            <person name="Henrissat B."/>
            <person name="Grigoriev I.V."/>
            <person name="Yang Z.L."/>
            <person name="Xu J."/>
            <person name="Martin F.M."/>
        </authorList>
    </citation>
    <scope>NUCLEOTIDE SEQUENCE</scope>
    <source>
        <strain evidence="1">KUC20120723A-06</strain>
    </source>
</reference>